<dbReference type="STRING" id="1603606.DSOUD_1974"/>
<gene>
    <name evidence="7" type="ORF">DSOUD_1974</name>
</gene>
<dbReference type="InterPro" id="IPR036388">
    <property type="entry name" value="WH-like_DNA-bd_sf"/>
</dbReference>
<dbReference type="Pfam" id="PF08100">
    <property type="entry name" value="Dimerisation"/>
    <property type="match status" value="1"/>
</dbReference>
<dbReference type="AlphaFoldDB" id="A0A0M3QFV8"/>
<evidence type="ECO:0000259" key="6">
    <source>
        <dbReference type="Pfam" id="PF08100"/>
    </source>
</evidence>
<feature type="domain" description="O-methyltransferase C-terminal" evidence="5">
    <location>
        <begin position="128"/>
        <end position="310"/>
    </location>
</feature>
<dbReference type="GO" id="GO:0046983">
    <property type="term" value="F:protein dimerization activity"/>
    <property type="evidence" value="ECO:0007669"/>
    <property type="project" value="InterPro"/>
</dbReference>
<dbReference type="PATRIC" id="fig|1603606.3.peg.2133"/>
<dbReference type="InterPro" id="IPR036390">
    <property type="entry name" value="WH_DNA-bd_sf"/>
</dbReference>
<protein>
    <submittedName>
        <fullName evidence="7">SAM-dependent methyltransferase</fullName>
    </submittedName>
</protein>
<dbReference type="OrthoDB" id="9767938at2"/>
<dbReference type="Gene3D" id="3.40.50.150">
    <property type="entry name" value="Vaccinia Virus protein VP39"/>
    <property type="match status" value="1"/>
</dbReference>
<evidence type="ECO:0000256" key="2">
    <source>
        <dbReference type="ARBA" id="ARBA00022679"/>
    </source>
</evidence>
<dbReference type="PANTHER" id="PTHR43712:SF2">
    <property type="entry name" value="O-METHYLTRANSFERASE CICE"/>
    <property type="match status" value="1"/>
</dbReference>
<dbReference type="Pfam" id="PF00891">
    <property type="entry name" value="Methyltransf_2"/>
    <property type="match status" value="1"/>
</dbReference>
<dbReference type="GO" id="GO:0008171">
    <property type="term" value="F:O-methyltransferase activity"/>
    <property type="evidence" value="ECO:0007669"/>
    <property type="project" value="InterPro"/>
</dbReference>
<sequence>METVNWNPGELLKLSGSYWSTCALHAGVKLDLFTPLATGSLTAAELAAKLAVPVRGLAMLLDALAALDLLSKKADRYDATPFAGQFLSRSAPGYLGHIILHHHHLMESWSRLDEAVREDAPVRSRVSHEPSAEERESFLMGMFNLAMLNAPKVAAQVDLSGRRRLLDLGGGPGTYAIHFCQQNPQLQGVIFDLPTTRPFAEATLQRFDMAGRISFAAGDFLAGPIPGGFDVAWLSHVLHGEGPEGCAQLLANAVSALEPGGLLLVQEFILDADRAAPLFPALFSLNMLLGTPKGKAYSEPELKELLQQAGLVEVQRLAADLPNGAGIMTGRKI</sequence>
<keyword evidence="1 7" id="KW-0489">Methyltransferase</keyword>
<dbReference type="SUPFAM" id="SSF46785">
    <property type="entry name" value="Winged helix' DNA-binding domain"/>
    <property type="match status" value="1"/>
</dbReference>
<proteinExistence type="predicted"/>
<dbReference type="InterPro" id="IPR012967">
    <property type="entry name" value="COMT_dimerisation"/>
</dbReference>
<evidence type="ECO:0000256" key="1">
    <source>
        <dbReference type="ARBA" id="ARBA00022603"/>
    </source>
</evidence>
<dbReference type="PANTHER" id="PTHR43712">
    <property type="entry name" value="PUTATIVE (AFU_ORTHOLOGUE AFUA_4G14580)-RELATED"/>
    <property type="match status" value="1"/>
</dbReference>
<feature type="active site" description="Proton acceptor" evidence="4">
    <location>
        <position position="239"/>
    </location>
</feature>
<evidence type="ECO:0000256" key="4">
    <source>
        <dbReference type="PIRSR" id="PIRSR005739-1"/>
    </source>
</evidence>
<dbReference type="InterPro" id="IPR029063">
    <property type="entry name" value="SAM-dependent_MTases_sf"/>
</dbReference>
<dbReference type="CDD" id="cd02440">
    <property type="entry name" value="AdoMet_MTases"/>
    <property type="match status" value="1"/>
</dbReference>
<dbReference type="Gene3D" id="1.10.10.10">
    <property type="entry name" value="Winged helix-like DNA-binding domain superfamily/Winged helix DNA-binding domain"/>
    <property type="match status" value="1"/>
</dbReference>
<reference evidence="7 8" key="1">
    <citation type="submission" date="2015-07" db="EMBL/GenBank/DDBJ databases">
        <title>Isolation and Genomic Characterization of a Novel Halophilic Metal-Reducing Deltaproteobacterium from the Deep Subsurface.</title>
        <authorList>
            <person name="Badalamenti J.P."/>
            <person name="Summers Z.M."/>
            <person name="Gralnick J.A."/>
            <person name="Bond D.R."/>
        </authorList>
    </citation>
    <scope>NUCLEOTIDE SEQUENCE [LARGE SCALE GENOMIC DNA]</scope>
    <source>
        <strain evidence="7 8">WTL</strain>
    </source>
</reference>
<dbReference type="EMBL" id="CP010802">
    <property type="protein sequence ID" value="ALC16743.1"/>
    <property type="molecule type" value="Genomic_DNA"/>
</dbReference>
<name>A0A0M3QFV8_9BACT</name>
<keyword evidence="3" id="KW-0949">S-adenosyl-L-methionine</keyword>
<feature type="domain" description="O-methyltransferase dimerisation" evidence="6">
    <location>
        <begin position="13"/>
        <end position="88"/>
    </location>
</feature>
<dbReference type="GO" id="GO:0032259">
    <property type="term" value="P:methylation"/>
    <property type="evidence" value="ECO:0007669"/>
    <property type="project" value="UniProtKB-KW"/>
</dbReference>
<dbReference type="PROSITE" id="PS51683">
    <property type="entry name" value="SAM_OMT_II"/>
    <property type="match status" value="1"/>
</dbReference>
<dbReference type="InterPro" id="IPR001077">
    <property type="entry name" value="COMT_C"/>
</dbReference>
<dbReference type="RefSeq" id="WP_053550811.1">
    <property type="nucleotide sequence ID" value="NZ_CP010802.1"/>
</dbReference>
<evidence type="ECO:0000259" key="5">
    <source>
        <dbReference type="Pfam" id="PF00891"/>
    </source>
</evidence>
<accession>A0A0M3QFV8</accession>
<dbReference type="Proteomes" id="UP000057158">
    <property type="component" value="Chromosome"/>
</dbReference>
<evidence type="ECO:0000313" key="8">
    <source>
        <dbReference type="Proteomes" id="UP000057158"/>
    </source>
</evidence>
<dbReference type="PIRSF" id="PIRSF005739">
    <property type="entry name" value="O-mtase"/>
    <property type="match status" value="1"/>
</dbReference>
<dbReference type="SUPFAM" id="SSF53335">
    <property type="entry name" value="S-adenosyl-L-methionine-dependent methyltransferases"/>
    <property type="match status" value="1"/>
</dbReference>
<dbReference type="InterPro" id="IPR016461">
    <property type="entry name" value="COMT-like"/>
</dbReference>
<keyword evidence="8" id="KW-1185">Reference proteome</keyword>
<evidence type="ECO:0000313" key="7">
    <source>
        <dbReference type="EMBL" id="ALC16743.1"/>
    </source>
</evidence>
<keyword evidence="2 7" id="KW-0808">Transferase</keyword>
<evidence type="ECO:0000256" key="3">
    <source>
        <dbReference type="ARBA" id="ARBA00022691"/>
    </source>
</evidence>
<organism evidence="7 8">
    <name type="scientific">Desulfuromonas soudanensis</name>
    <dbReference type="NCBI Taxonomy" id="1603606"/>
    <lineage>
        <taxon>Bacteria</taxon>
        <taxon>Pseudomonadati</taxon>
        <taxon>Thermodesulfobacteriota</taxon>
        <taxon>Desulfuromonadia</taxon>
        <taxon>Desulfuromonadales</taxon>
        <taxon>Desulfuromonadaceae</taxon>
        <taxon>Desulfuromonas</taxon>
    </lineage>
</organism>
<dbReference type="KEGG" id="des:DSOUD_1974"/>